<protein>
    <submittedName>
        <fullName evidence="4">Response regulator</fullName>
    </submittedName>
</protein>
<dbReference type="Gene3D" id="3.40.50.2300">
    <property type="match status" value="1"/>
</dbReference>
<dbReference type="AlphaFoldDB" id="A0A9X2XWF5"/>
<feature type="domain" description="Response regulatory" evidence="3">
    <location>
        <begin position="5"/>
        <end position="128"/>
    </location>
</feature>
<dbReference type="InterPro" id="IPR050595">
    <property type="entry name" value="Bact_response_regulator"/>
</dbReference>
<dbReference type="PANTHER" id="PTHR44591:SF3">
    <property type="entry name" value="RESPONSE REGULATORY DOMAIN-CONTAINING PROTEIN"/>
    <property type="match status" value="1"/>
</dbReference>
<keyword evidence="5" id="KW-1185">Reference proteome</keyword>
<dbReference type="SUPFAM" id="SSF52172">
    <property type="entry name" value="CheY-like"/>
    <property type="match status" value="1"/>
</dbReference>
<feature type="modified residue" description="4-aspartylphosphate" evidence="2">
    <location>
        <position position="61"/>
    </location>
</feature>
<reference evidence="4" key="2">
    <citation type="submission" date="2023-04" db="EMBL/GenBank/DDBJ databases">
        <title>Paracnuella aquatica gen. nov., sp. nov., a member of the family Chitinophagaceae isolated from a hot spring.</title>
        <authorList>
            <person name="Wang C."/>
        </authorList>
    </citation>
    <scope>NUCLEOTIDE SEQUENCE</scope>
    <source>
        <strain evidence="4">LB-8</strain>
    </source>
</reference>
<organism evidence="4 5">
    <name type="scientific">Paraflavisolibacter caeni</name>
    <dbReference type="NCBI Taxonomy" id="2982496"/>
    <lineage>
        <taxon>Bacteria</taxon>
        <taxon>Pseudomonadati</taxon>
        <taxon>Bacteroidota</taxon>
        <taxon>Chitinophagia</taxon>
        <taxon>Chitinophagales</taxon>
        <taxon>Chitinophagaceae</taxon>
        <taxon>Paraflavisolibacter</taxon>
    </lineage>
</organism>
<evidence type="ECO:0000256" key="2">
    <source>
        <dbReference type="PROSITE-ProRule" id="PRU00169"/>
    </source>
</evidence>
<evidence type="ECO:0000256" key="1">
    <source>
        <dbReference type="ARBA" id="ARBA00022553"/>
    </source>
</evidence>
<dbReference type="InterPro" id="IPR001789">
    <property type="entry name" value="Sig_transdc_resp-reg_receiver"/>
</dbReference>
<accession>A0A9X2XWF5</accession>
<dbReference type="Proteomes" id="UP001155483">
    <property type="component" value="Unassembled WGS sequence"/>
</dbReference>
<dbReference type="GO" id="GO:0000160">
    <property type="term" value="P:phosphorelay signal transduction system"/>
    <property type="evidence" value="ECO:0007669"/>
    <property type="project" value="InterPro"/>
</dbReference>
<evidence type="ECO:0000259" key="3">
    <source>
        <dbReference type="PROSITE" id="PS50110"/>
    </source>
</evidence>
<dbReference type="SMART" id="SM00448">
    <property type="entry name" value="REC"/>
    <property type="match status" value="1"/>
</dbReference>
<dbReference type="EMBL" id="JAOTIF010000008">
    <property type="protein sequence ID" value="MCU7549897.1"/>
    <property type="molecule type" value="Genomic_DNA"/>
</dbReference>
<comment type="caution">
    <text evidence="4">The sequence shown here is derived from an EMBL/GenBank/DDBJ whole genome shotgun (WGS) entry which is preliminary data.</text>
</comment>
<dbReference type="PROSITE" id="PS50110">
    <property type="entry name" value="RESPONSE_REGULATORY"/>
    <property type="match status" value="1"/>
</dbReference>
<sequence>MLKTRILLAEDDLDDQEFFSDFMQDRDDVILMPIVENGESVIQLLDSIVNTDELPHIIVLDQNMPKMNGLQTLQHLKNSERYARIPVCIYSTYTDETLIKNGSALGACVVLSKPFSKEGYDQMIDTLCKACGSSKMTTTKHNR</sequence>
<evidence type="ECO:0000313" key="5">
    <source>
        <dbReference type="Proteomes" id="UP001155483"/>
    </source>
</evidence>
<dbReference type="PANTHER" id="PTHR44591">
    <property type="entry name" value="STRESS RESPONSE REGULATOR PROTEIN 1"/>
    <property type="match status" value="1"/>
</dbReference>
<keyword evidence="1 2" id="KW-0597">Phosphoprotein</keyword>
<dbReference type="InterPro" id="IPR011006">
    <property type="entry name" value="CheY-like_superfamily"/>
</dbReference>
<name>A0A9X2XWF5_9BACT</name>
<dbReference type="Pfam" id="PF00072">
    <property type="entry name" value="Response_reg"/>
    <property type="match status" value="1"/>
</dbReference>
<proteinExistence type="predicted"/>
<evidence type="ECO:0000313" key="4">
    <source>
        <dbReference type="EMBL" id="MCU7549897.1"/>
    </source>
</evidence>
<dbReference type="RefSeq" id="WP_279297336.1">
    <property type="nucleotide sequence ID" value="NZ_JAOTIF010000008.1"/>
</dbReference>
<gene>
    <name evidence="4" type="ORF">OCK74_12265</name>
</gene>
<reference evidence="4" key="1">
    <citation type="submission" date="2022-09" db="EMBL/GenBank/DDBJ databases">
        <authorList>
            <person name="Yuan C."/>
            <person name="Ke Z."/>
        </authorList>
    </citation>
    <scope>NUCLEOTIDE SEQUENCE</scope>
    <source>
        <strain evidence="4">LB-8</strain>
    </source>
</reference>